<gene>
    <name evidence="1" type="ORF">O6H91_07G083500</name>
</gene>
<name>A0ACC2D762_DIPCM</name>
<keyword evidence="2" id="KW-1185">Reference proteome</keyword>
<evidence type="ECO:0000313" key="2">
    <source>
        <dbReference type="Proteomes" id="UP001162992"/>
    </source>
</evidence>
<proteinExistence type="predicted"/>
<protein>
    <submittedName>
        <fullName evidence="1">Uncharacterized protein</fullName>
    </submittedName>
</protein>
<comment type="caution">
    <text evidence="1">The sequence shown here is derived from an EMBL/GenBank/DDBJ whole genome shotgun (WGS) entry which is preliminary data.</text>
</comment>
<reference evidence="2" key="1">
    <citation type="journal article" date="2024" name="Proc. Natl. Acad. Sci. U.S.A.">
        <title>Extraordinary preservation of gene collinearity over three hundred million years revealed in homosporous lycophytes.</title>
        <authorList>
            <person name="Li C."/>
            <person name="Wickell D."/>
            <person name="Kuo L.Y."/>
            <person name="Chen X."/>
            <person name="Nie B."/>
            <person name="Liao X."/>
            <person name="Peng D."/>
            <person name="Ji J."/>
            <person name="Jenkins J."/>
            <person name="Williams M."/>
            <person name="Shu S."/>
            <person name="Plott C."/>
            <person name="Barry K."/>
            <person name="Rajasekar S."/>
            <person name="Grimwood J."/>
            <person name="Han X."/>
            <person name="Sun S."/>
            <person name="Hou Z."/>
            <person name="He W."/>
            <person name="Dai G."/>
            <person name="Sun C."/>
            <person name="Schmutz J."/>
            <person name="Leebens-Mack J.H."/>
            <person name="Li F.W."/>
            <person name="Wang L."/>
        </authorList>
    </citation>
    <scope>NUCLEOTIDE SEQUENCE [LARGE SCALE GENOMIC DNA]</scope>
    <source>
        <strain evidence="2">cv. PW_Plant_1</strain>
    </source>
</reference>
<evidence type="ECO:0000313" key="1">
    <source>
        <dbReference type="EMBL" id="KAJ7550107.1"/>
    </source>
</evidence>
<dbReference type="EMBL" id="CM055098">
    <property type="protein sequence ID" value="KAJ7550107.1"/>
    <property type="molecule type" value="Genomic_DNA"/>
</dbReference>
<dbReference type="Proteomes" id="UP001162992">
    <property type="component" value="Chromosome 7"/>
</dbReference>
<sequence length="448" mass="49884">MFSNTDSGDDSSNDARERRHSLSGKIRDELGNSKPHKGNDAAWAAIRAVKQRDGGIGLRDFKLLLGLGSGDIGTVFLSELRGSKTYFAMKVMDKISLAKRNKLPRAQTEKEILESLDHPFLPTLYAHFETNQFSCLVMDFCPGGDLYNLRQLQYGKRFDEEACRFYAAEVLLALEYLHMMGVVYRDLKPENVLVREDGHIMLSDFDLSLICDVSPTLIQSASTLLKVSRRCRGSFILPSCIAPCALEPLLYCASVGTSKPHTRWKKKKQRESCEVDNRIAPLPELFAEPTNARSMSFVGTHEYLAPEVVSGGGHGSAVDWWTLGVFLFELLFGKTPFKGSENEVTLMNVLAKPLSFPAGVDVSDSAKGLIASLLVKDPHIRLGSARGASEIKQHGFFREINWALIRCTLPPEIPRPFNLEQQLSITGTDPTSQRNHDPTAKSTDFEHY</sequence>
<accession>A0ACC2D762</accession>
<organism evidence="1 2">
    <name type="scientific">Diphasiastrum complanatum</name>
    <name type="common">Issler's clubmoss</name>
    <name type="synonym">Lycopodium complanatum</name>
    <dbReference type="NCBI Taxonomy" id="34168"/>
    <lineage>
        <taxon>Eukaryota</taxon>
        <taxon>Viridiplantae</taxon>
        <taxon>Streptophyta</taxon>
        <taxon>Embryophyta</taxon>
        <taxon>Tracheophyta</taxon>
        <taxon>Lycopodiopsida</taxon>
        <taxon>Lycopodiales</taxon>
        <taxon>Lycopodiaceae</taxon>
        <taxon>Lycopodioideae</taxon>
        <taxon>Diphasiastrum</taxon>
    </lineage>
</organism>